<name>A0A061RB17_9CHLO</name>
<dbReference type="FunFam" id="2.30.29.30:FF:000286">
    <property type="entry name" value="PH-protein kinase domain containing protein"/>
    <property type="match status" value="1"/>
</dbReference>
<dbReference type="Gene3D" id="2.30.29.30">
    <property type="entry name" value="Pleckstrin-homology domain (PH domain)/Phosphotyrosine-binding domain (PTB)"/>
    <property type="match status" value="1"/>
</dbReference>
<dbReference type="PANTHER" id="PTHR14336">
    <property type="entry name" value="TANDEM PH DOMAIN CONTAINING PROTEIN"/>
    <property type="match status" value="1"/>
</dbReference>
<feature type="domain" description="WW" evidence="3">
    <location>
        <begin position="534"/>
        <end position="561"/>
    </location>
</feature>
<dbReference type="Pfam" id="PF00397">
    <property type="entry name" value="WW"/>
    <property type="match status" value="1"/>
</dbReference>
<sequence length="563" mass="59860">MAHENFQGVSSKFRVSLLDGGTSERAQVEVGLEGVKILSEDGRRTLRIYPLNHISRWALREQQLLLYVKTPVDVEERTVTLQADSETTRNVLDTLTCSCMQMCELLQNESGGGSSGRNNKEAEQNATWAANIMGGSTSSGARKAADSVEFWHHSDKEGWLQSQGEKIKTWRRRWHVLKEGYLFRFMEGDVDASSKLRGVLDLADVTEVSDAPNLTSKSNAFKIVTPKGNFNYIADSETEKVEWISALEAAICKIHDEKDPNPPPQRKQPAAEKGSAGSEALLRQLQKSYTAASSSLGGQNGSVKVVGYDGPAPGGDRPKRQDSGSGFRNYPNLASPGGYGASAPPPTDDFASLSLGYGIAGAHAPASDSLGFSRSMSGGGKQYNYSGYGGGGGVTISDPNYGGTDLASFGNPRDSPSYRNAASSQPIPVSGYDVFSYAPDHPSSNYPSMTAAVADYGPQAGYQGGYQGGMQPAGSGPQLQDYGPPPPAQDPHAAQMGDGWGGGWQPAAAQPPQAYPAAWEQPQGPPGPGGGDSWQVCYTPEGHQYWHNTATGLTQWEPPAGVA</sequence>
<feature type="region of interest" description="Disordered" evidence="1">
    <location>
        <begin position="255"/>
        <end position="277"/>
    </location>
</feature>
<dbReference type="EMBL" id="GBEZ01016094">
    <property type="protein sequence ID" value="JAC70127.1"/>
    <property type="molecule type" value="Transcribed_RNA"/>
</dbReference>
<dbReference type="PANTHER" id="PTHR14336:SF8">
    <property type="entry name" value="PROTEIN OPY1"/>
    <property type="match status" value="1"/>
</dbReference>
<gene>
    <name evidence="4" type="ORF">TSPGSL018_4828</name>
</gene>
<dbReference type="SUPFAM" id="SSF50729">
    <property type="entry name" value="PH domain-like"/>
    <property type="match status" value="1"/>
</dbReference>
<dbReference type="InterPro" id="IPR036020">
    <property type="entry name" value="WW_dom_sf"/>
</dbReference>
<dbReference type="SUPFAM" id="SSF51045">
    <property type="entry name" value="WW domain"/>
    <property type="match status" value="1"/>
</dbReference>
<organism evidence="4">
    <name type="scientific">Tetraselmis sp. GSL018</name>
    <dbReference type="NCBI Taxonomy" id="582737"/>
    <lineage>
        <taxon>Eukaryota</taxon>
        <taxon>Viridiplantae</taxon>
        <taxon>Chlorophyta</taxon>
        <taxon>core chlorophytes</taxon>
        <taxon>Chlorodendrophyceae</taxon>
        <taxon>Chlorodendrales</taxon>
        <taxon>Chlorodendraceae</taxon>
        <taxon>Tetraselmis</taxon>
    </lineage>
</organism>
<accession>A0A061RB17</accession>
<evidence type="ECO:0000259" key="3">
    <source>
        <dbReference type="PROSITE" id="PS50020"/>
    </source>
</evidence>
<dbReference type="SMART" id="SM00233">
    <property type="entry name" value="PH"/>
    <property type="match status" value="1"/>
</dbReference>
<feature type="domain" description="PH" evidence="2">
    <location>
        <begin position="153"/>
        <end position="252"/>
    </location>
</feature>
<feature type="region of interest" description="Disordered" evidence="1">
    <location>
        <begin position="463"/>
        <end position="536"/>
    </location>
</feature>
<dbReference type="InterPro" id="IPR011993">
    <property type="entry name" value="PH-like_dom_sf"/>
</dbReference>
<dbReference type="InterPro" id="IPR051707">
    <property type="entry name" value="PI-Interact_SigTrans_Reg"/>
</dbReference>
<evidence type="ECO:0000313" key="4">
    <source>
        <dbReference type="EMBL" id="JAC70127.1"/>
    </source>
</evidence>
<feature type="unsure residue" description="I or L" evidence="4">
    <location>
        <position position="247"/>
    </location>
</feature>
<dbReference type="CDD" id="cd00201">
    <property type="entry name" value="WW"/>
    <property type="match status" value="1"/>
</dbReference>
<dbReference type="AlphaFoldDB" id="A0A061RB17"/>
<dbReference type="InterPro" id="IPR001849">
    <property type="entry name" value="PH_domain"/>
</dbReference>
<evidence type="ECO:0000259" key="2">
    <source>
        <dbReference type="PROSITE" id="PS50003"/>
    </source>
</evidence>
<feature type="region of interest" description="Disordered" evidence="1">
    <location>
        <begin position="291"/>
        <end position="346"/>
    </location>
</feature>
<dbReference type="PROSITE" id="PS50003">
    <property type="entry name" value="PH_DOMAIN"/>
    <property type="match status" value="1"/>
</dbReference>
<dbReference type="Gene3D" id="2.20.70.10">
    <property type="match status" value="1"/>
</dbReference>
<evidence type="ECO:0000256" key="1">
    <source>
        <dbReference type="SAM" id="MobiDB-lite"/>
    </source>
</evidence>
<dbReference type="Pfam" id="PF00169">
    <property type="entry name" value="PH"/>
    <property type="match status" value="1"/>
</dbReference>
<proteinExistence type="predicted"/>
<protein>
    <submittedName>
        <fullName evidence="4">Pleckstrin homology domain-containing protein 1-like</fullName>
    </submittedName>
</protein>
<feature type="compositionally biased region" description="Low complexity" evidence="1">
    <location>
        <begin position="505"/>
        <end position="522"/>
    </location>
</feature>
<dbReference type="SMART" id="SM00456">
    <property type="entry name" value="WW"/>
    <property type="match status" value="1"/>
</dbReference>
<dbReference type="InterPro" id="IPR001202">
    <property type="entry name" value="WW_dom"/>
</dbReference>
<dbReference type="PROSITE" id="PS50020">
    <property type="entry name" value="WW_DOMAIN_2"/>
    <property type="match status" value="1"/>
</dbReference>
<dbReference type="PROSITE" id="PS01159">
    <property type="entry name" value="WW_DOMAIN_1"/>
    <property type="match status" value="1"/>
</dbReference>
<reference evidence="4" key="1">
    <citation type="submission" date="2014-05" db="EMBL/GenBank/DDBJ databases">
        <title>The transcriptome of the halophilic microalga Tetraselmis sp. GSL018 isolated from the Great Salt Lake, Utah.</title>
        <authorList>
            <person name="Jinkerson R.E."/>
            <person name="D'Adamo S."/>
            <person name="Posewitz M.C."/>
        </authorList>
    </citation>
    <scope>NUCLEOTIDE SEQUENCE</scope>
    <source>
        <strain evidence="4">GSL018</strain>
    </source>
</reference>